<dbReference type="Gene3D" id="1.25.40.10">
    <property type="entry name" value="Tetratricopeptide repeat domain"/>
    <property type="match status" value="3"/>
</dbReference>
<accession>A0A835HAV5</accession>
<feature type="repeat" description="PPR" evidence="2">
    <location>
        <begin position="111"/>
        <end position="145"/>
    </location>
</feature>
<proteinExistence type="predicted"/>
<feature type="repeat" description="PPR" evidence="2">
    <location>
        <begin position="204"/>
        <end position="238"/>
    </location>
</feature>
<evidence type="ECO:0000313" key="3">
    <source>
        <dbReference type="EMBL" id="KAF9594783.1"/>
    </source>
</evidence>
<evidence type="ECO:0000256" key="2">
    <source>
        <dbReference type="PROSITE-ProRule" id="PRU00708"/>
    </source>
</evidence>
<dbReference type="Pfam" id="PF12854">
    <property type="entry name" value="PPR_1"/>
    <property type="match status" value="1"/>
</dbReference>
<dbReference type="Pfam" id="PF01535">
    <property type="entry name" value="PPR"/>
    <property type="match status" value="4"/>
</dbReference>
<evidence type="ECO:0000256" key="1">
    <source>
        <dbReference type="ARBA" id="ARBA00022737"/>
    </source>
</evidence>
<feature type="repeat" description="PPR" evidence="2">
    <location>
        <begin position="305"/>
        <end position="339"/>
    </location>
</feature>
<sequence length="496" mass="55546">MLVTGFCNDDYLVAKLIRGYTCSGFFKEAILLYVEMRRYYYVWPNNYNLPFVLKSCGALKAFFEAEQIHSDVVKLGFGSNVYVQTALLDMYVKCSRIEIAKQIFDTMTVKSVVSWTVIVAGLCRNGLLEQAEKIFNEMPIRNVVTWNVMIDGLARYGAIETAQCYFDRMPWRNTASWTIMIGGYSKVGNVDKAGFLFDQMVEREVVAWTAMITCYVQNGKPEEAVKLFNEMVAANVKLDGVTMLALVSAVSQLGSLNLCAWIEDCIMEGGFKSHLRILNSAINMYVQCGSIGKAFEIFVKMLKKDVISYNSMLTGYATHGDAKQAFSLFSMMSQDSVVPNSVTFVGLLSACAHSGLVEEGRRYFRLMLDLGYVELKSEHYSCMVDLLGRAGHLEEAHNLILGMPIKPVASTWGALLGACRIHGNIGLAEVVAQRLFEMEPENSGNYAVLANLYADKRMWNSVTRVRRVMKEKSLFKTPGSSWVDVRKASVCFPINV</sequence>
<protein>
    <recommendedName>
        <fullName evidence="5">Pentatricopeptide repeat-containing protein</fullName>
    </recommendedName>
</protein>
<name>A0A835HAV5_9MAGN</name>
<dbReference type="Proteomes" id="UP000631114">
    <property type="component" value="Unassembled WGS sequence"/>
</dbReference>
<dbReference type="PROSITE" id="PS51375">
    <property type="entry name" value="PPR"/>
    <property type="match status" value="5"/>
</dbReference>
<dbReference type="AlphaFoldDB" id="A0A835HAV5"/>
<keyword evidence="4" id="KW-1185">Reference proteome</keyword>
<dbReference type="InterPro" id="IPR011990">
    <property type="entry name" value="TPR-like_helical_dom_sf"/>
</dbReference>
<dbReference type="InterPro" id="IPR002885">
    <property type="entry name" value="PPR_rpt"/>
</dbReference>
<dbReference type="EMBL" id="JADFTS010000008">
    <property type="protein sequence ID" value="KAF9594783.1"/>
    <property type="molecule type" value="Genomic_DNA"/>
</dbReference>
<dbReference type="InterPro" id="IPR046960">
    <property type="entry name" value="PPR_At4g14850-like_plant"/>
</dbReference>
<dbReference type="GO" id="GO:0009451">
    <property type="term" value="P:RNA modification"/>
    <property type="evidence" value="ECO:0007669"/>
    <property type="project" value="InterPro"/>
</dbReference>
<reference evidence="3 4" key="1">
    <citation type="submission" date="2020-10" db="EMBL/GenBank/DDBJ databases">
        <title>The Coptis chinensis genome and diversification of protoberbering-type alkaloids.</title>
        <authorList>
            <person name="Wang B."/>
            <person name="Shu S."/>
            <person name="Song C."/>
            <person name="Liu Y."/>
        </authorList>
    </citation>
    <scope>NUCLEOTIDE SEQUENCE [LARGE SCALE GENOMIC DNA]</scope>
    <source>
        <strain evidence="3">HL-2020</strain>
        <tissue evidence="3">Leaf</tissue>
    </source>
</reference>
<dbReference type="Pfam" id="PF13041">
    <property type="entry name" value="PPR_2"/>
    <property type="match status" value="2"/>
</dbReference>
<dbReference type="GO" id="GO:0003723">
    <property type="term" value="F:RNA binding"/>
    <property type="evidence" value="ECO:0007669"/>
    <property type="project" value="InterPro"/>
</dbReference>
<organism evidence="3 4">
    <name type="scientific">Coptis chinensis</name>
    <dbReference type="NCBI Taxonomy" id="261450"/>
    <lineage>
        <taxon>Eukaryota</taxon>
        <taxon>Viridiplantae</taxon>
        <taxon>Streptophyta</taxon>
        <taxon>Embryophyta</taxon>
        <taxon>Tracheophyta</taxon>
        <taxon>Spermatophyta</taxon>
        <taxon>Magnoliopsida</taxon>
        <taxon>Ranunculales</taxon>
        <taxon>Ranunculaceae</taxon>
        <taxon>Coptidoideae</taxon>
        <taxon>Coptis</taxon>
    </lineage>
</organism>
<dbReference type="PANTHER" id="PTHR47926">
    <property type="entry name" value="PENTATRICOPEPTIDE REPEAT-CONTAINING PROTEIN"/>
    <property type="match status" value="1"/>
</dbReference>
<gene>
    <name evidence="3" type="ORF">IFM89_034766</name>
</gene>
<evidence type="ECO:0008006" key="5">
    <source>
        <dbReference type="Google" id="ProtNLM"/>
    </source>
</evidence>
<dbReference type="OrthoDB" id="185373at2759"/>
<dbReference type="InterPro" id="IPR046848">
    <property type="entry name" value="E_motif"/>
</dbReference>
<comment type="caution">
    <text evidence="3">The sequence shown here is derived from an EMBL/GenBank/DDBJ whole genome shotgun (WGS) entry which is preliminary data.</text>
</comment>
<dbReference type="FunFam" id="1.25.40.10:FF:000090">
    <property type="entry name" value="Pentatricopeptide repeat-containing protein, chloroplastic"/>
    <property type="match status" value="1"/>
</dbReference>
<dbReference type="SUPFAM" id="SSF48452">
    <property type="entry name" value="TPR-like"/>
    <property type="match status" value="2"/>
</dbReference>
<dbReference type="Pfam" id="PF20431">
    <property type="entry name" value="E_motif"/>
    <property type="match status" value="1"/>
</dbReference>
<evidence type="ECO:0000313" key="4">
    <source>
        <dbReference type="Proteomes" id="UP000631114"/>
    </source>
</evidence>
<feature type="repeat" description="PPR" evidence="2">
    <location>
        <begin position="340"/>
        <end position="374"/>
    </location>
</feature>
<keyword evidence="1" id="KW-0677">Repeat</keyword>
<feature type="repeat" description="PPR" evidence="2">
    <location>
        <begin position="173"/>
        <end position="203"/>
    </location>
</feature>
<dbReference type="NCBIfam" id="TIGR00756">
    <property type="entry name" value="PPR"/>
    <property type="match status" value="6"/>
</dbReference>